<sequence>MLQVLLVIAGALIVLFGGMYIMSGIDKWLREDGFIKEEAAPAEKKKAGGRAEDRYEMLVFGSTREAEEICRCARESKLSAVFSDEVLFRKEWEDIRYIVAVSDSDLDNLLLCNIGKKLYNLQGAFGICSLKENRKLFKNSGIKIIEKREDMGEYILGLLGRRESLA</sequence>
<proteinExistence type="predicted"/>
<evidence type="ECO:0000313" key="3">
    <source>
        <dbReference type="Proteomes" id="UP000245412"/>
    </source>
</evidence>
<evidence type="ECO:0008006" key="4">
    <source>
        <dbReference type="Google" id="ProtNLM"/>
    </source>
</evidence>
<feature type="transmembrane region" description="Helical" evidence="1">
    <location>
        <begin position="6"/>
        <end position="25"/>
    </location>
</feature>
<keyword evidence="1" id="KW-0472">Membrane</keyword>
<keyword evidence="1" id="KW-1133">Transmembrane helix</keyword>
<organism evidence="2 3">
    <name type="scientific">Murimonas intestini</name>
    <dbReference type="NCBI Taxonomy" id="1337051"/>
    <lineage>
        <taxon>Bacteria</taxon>
        <taxon>Bacillati</taxon>
        <taxon>Bacillota</taxon>
        <taxon>Clostridia</taxon>
        <taxon>Lachnospirales</taxon>
        <taxon>Lachnospiraceae</taxon>
        <taxon>Murimonas</taxon>
    </lineage>
</organism>
<keyword evidence="3" id="KW-1185">Reference proteome</keyword>
<protein>
    <recommendedName>
        <fullName evidence="4">RCK N-terminal domain-containing protein</fullName>
    </recommendedName>
</protein>
<name>A0AB73T6T2_9FIRM</name>
<dbReference type="EMBL" id="QGGY01000003">
    <property type="protein sequence ID" value="PWJ77300.1"/>
    <property type="molecule type" value="Genomic_DNA"/>
</dbReference>
<dbReference type="AlphaFoldDB" id="A0AB73T6T2"/>
<dbReference type="Proteomes" id="UP000245412">
    <property type="component" value="Unassembled WGS sequence"/>
</dbReference>
<comment type="caution">
    <text evidence="2">The sequence shown here is derived from an EMBL/GenBank/DDBJ whole genome shotgun (WGS) entry which is preliminary data.</text>
</comment>
<keyword evidence="1" id="KW-0812">Transmembrane</keyword>
<evidence type="ECO:0000313" key="2">
    <source>
        <dbReference type="EMBL" id="PWJ77300.1"/>
    </source>
</evidence>
<dbReference type="RefSeq" id="WP_109625410.1">
    <property type="nucleotide sequence ID" value="NZ_JANKBI010000002.1"/>
</dbReference>
<accession>A0AB73T6T2</accession>
<evidence type="ECO:0000256" key="1">
    <source>
        <dbReference type="SAM" id="Phobius"/>
    </source>
</evidence>
<gene>
    <name evidence="2" type="ORF">C7383_103143</name>
</gene>
<dbReference type="Gene3D" id="3.40.50.720">
    <property type="entry name" value="NAD(P)-binding Rossmann-like Domain"/>
    <property type="match status" value="1"/>
</dbReference>
<reference evidence="2 3" key="1">
    <citation type="submission" date="2018-05" db="EMBL/GenBank/DDBJ databases">
        <authorList>
            <person name="Goeker M."/>
            <person name="Huntemann M."/>
            <person name="Clum A."/>
            <person name="Pillay M."/>
            <person name="Palaniappan K."/>
            <person name="Varghese N."/>
            <person name="Mikhailova N."/>
            <person name="Stamatis D."/>
            <person name="Reddy T."/>
            <person name="Daum C."/>
            <person name="Shapiro N."/>
            <person name="Ivanova N."/>
            <person name="Kyrpides N."/>
            <person name="Woyke T."/>
        </authorList>
    </citation>
    <scope>NUCLEOTIDE SEQUENCE [LARGE SCALE GENOMIC DNA]</scope>
    <source>
        <strain evidence="2 3">DSM 26524</strain>
    </source>
</reference>